<feature type="compositionally biased region" description="Basic and acidic residues" evidence="7">
    <location>
        <begin position="318"/>
        <end position="365"/>
    </location>
</feature>
<accession>A0ABS8B663</accession>
<proteinExistence type="inferred from homology"/>
<dbReference type="RefSeq" id="WP_226726991.1">
    <property type="nucleotide sequence ID" value="NZ_JAJAUY010000035.1"/>
</dbReference>
<evidence type="ECO:0000256" key="5">
    <source>
        <dbReference type="ARBA" id="ARBA00022989"/>
    </source>
</evidence>
<dbReference type="InterPro" id="IPR000620">
    <property type="entry name" value="EamA_dom"/>
</dbReference>
<keyword evidence="11" id="KW-1185">Reference proteome</keyword>
<feature type="domain" description="EamA" evidence="9">
    <location>
        <begin position="180"/>
        <end position="314"/>
    </location>
</feature>
<evidence type="ECO:0000256" key="3">
    <source>
        <dbReference type="ARBA" id="ARBA00022475"/>
    </source>
</evidence>
<gene>
    <name evidence="10" type="ORF">LG632_12030</name>
</gene>
<comment type="subcellular location">
    <subcellularLocation>
        <location evidence="1">Cell membrane</location>
        <topology evidence="1">Multi-pass membrane protein</topology>
    </subcellularLocation>
</comment>
<feature type="transmembrane region" description="Helical" evidence="8">
    <location>
        <begin position="95"/>
        <end position="114"/>
    </location>
</feature>
<dbReference type="Pfam" id="PF00892">
    <property type="entry name" value="EamA"/>
    <property type="match status" value="1"/>
</dbReference>
<evidence type="ECO:0000256" key="7">
    <source>
        <dbReference type="SAM" id="MobiDB-lite"/>
    </source>
</evidence>
<reference evidence="10 11" key="1">
    <citation type="submission" date="2021-10" db="EMBL/GenBank/DDBJ databases">
        <title>Streptomyces sp. strain SMC 277, a novel streptomycete isolated from soil.</title>
        <authorList>
            <person name="Chanama M."/>
        </authorList>
    </citation>
    <scope>NUCLEOTIDE SEQUENCE [LARGE SCALE GENOMIC DNA]</scope>
    <source>
        <strain evidence="10 11">SMC 277</strain>
    </source>
</reference>
<evidence type="ECO:0000313" key="10">
    <source>
        <dbReference type="EMBL" id="MCB5180104.1"/>
    </source>
</evidence>
<feature type="transmembrane region" description="Helical" evidence="8">
    <location>
        <begin position="152"/>
        <end position="170"/>
    </location>
</feature>
<feature type="transmembrane region" description="Helical" evidence="8">
    <location>
        <begin position="209"/>
        <end position="229"/>
    </location>
</feature>
<feature type="transmembrane region" description="Helical" evidence="8">
    <location>
        <begin position="176"/>
        <end position="197"/>
    </location>
</feature>
<evidence type="ECO:0000256" key="4">
    <source>
        <dbReference type="ARBA" id="ARBA00022692"/>
    </source>
</evidence>
<feature type="transmembrane region" description="Helical" evidence="8">
    <location>
        <begin position="34"/>
        <end position="54"/>
    </location>
</feature>
<evidence type="ECO:0000256" key="1">
    <source>
        <dbReference type="ARBA" id="ARBA00004651"/>
    </source>
</evidence>
<dbReference type="EMBL" id="JAJAUY010000035">
    <property type="protein sequence ID" value="MCB5180104.1"/>
    <property type="molecule type" value="Genomic_DNA"/>
</dbReference>
<keyword evidence="3" id="KW-1003">Cell membrane</keyword>
<evidence type="ECO:0000256" key="6">
    <source>
        <dbReference type="ARBA" id="ARBA00023136"/>
    </source>
</evidence>
<dbReference type="Proteomes" id="UP001199054">
    <property type="component" value="Unassembled WGS sequence"/>
</dbReference>
<dbReference type="PANTHER" id="PTHR42920:SF11">
    <property type="entry name" value="INNER MEMBRANE PROTEIN YTFF"/>
    <property type="match status" value="1"/>
</dbReference>
<evidence type="ECO:0000256" key="2">
    <source>
        <dbReference type="ARBA" id="ARBA00007362"/>
    </source>
</evidence>
<keyword evidence="6 8" id="KW-0472">Membrane</keyword>
<feature type="region of interest" description="Disordered" evidence="7">
    <location>
        <begin position="316"/>
        <end position="365"/>
    </location>
</feature>
<keyword evidence="4 8" id="KW-0812">Transmembrane</keyword>
<feature type="transmembrane region" description="Helical" evidence="8">
    <location>
        <begin position="297"/>
        <end position="315"/>
    </location>
</feature>
<organism evidence="10 11">
    <name type="scientific">Streptomyces antimicrobicus</name>
    <dbReference type="NCBI Taxonomy" id="2883108"/>
    <lineage>
        <taxon>Bacteria</taxon>
        <taxon>Bacillati</taxon>
        <taxon>Actinomycetota</taxon>
        <taxon>Actinomycetes</taxon>
        <taxon>Kitasatosporales</taxon>
        <taxon>Streptomycetaceae</taxon>
        <taxon>Streptomyces</taxon>
    </lineage>
</organism>
<sequence>MVATNTPQAEAPPRALPARAAGLRRLLPSPHAQGMLALVVTVTIWAAFALSARALSASSLLPADAALLRFGVPVLVLLPALWRRRRRLAAVRPGPALKIVCGAGVPFFLAAMHGGALTSAAFVGSIVPGMVPLFVAALMTARGHRAPRGTQAAGLALIAVGVVALVWRYVVPVDTGVLAGAGTLLVASGLWALYTVGLREIDLDPVGSIGLLCLPSFAVVALLVLTGVLPTGLAGATGGDLALFLVVQGLGVGLCAGLLYAFAIRRLGPERSATFGSLSPVAVVLLAVPLLHETPTLAVAVGVPLITAGVVLANRRPGRPDRPGRADRRPDRPGRPDRADRPDRSGRRPDTRPDRRPRPKVPADA</sequence>
<dbReference type="PANTHER" id="PTHR42920">
    <property type="entry name" value="OS03G0707200 PROTEIN-RELATED"/>
    <property type="match status" value="1"/>
</dbReference>
<feature type="transmembrane region" description="Helical" evidence="8">
    <location>
        <begin position="241"/>
        <end position="261"/>
    </location>
</feature>
<keyword evidence="5 8" id="KW-1133">Transmembrane helix</keyword>
<feature type="transmembrane region" description="Helical" evidence="8">
    <location>
        <begin position="273"/>
        <end position="291"/>
    </location>
</feature>
<feature type="transmembrane region" description="Helical" evidence="8">
    <location>
        <begin position="120"/>
        <end position="140"/>
    </location>
</feature>
<dbReference type="InterPro" id="IPR051258">
    <property type="entry name" value="Diverse_Substrate_Transporter"/>
</dbReference>
<protein>
    <submittedName>
        <fullName evidence="10">DMT family transporter</fullName>
    </submittedName>
</protein>
<feature type="transmembrane region" description="Helical" evidence="8">
    <location>
        <begin position="66"/>
        <end position="83"/>
    </location>
</feature>
<comment type="caution">
    <text evidence="10">The sequence shown here is derived from an EMBL/GenBank/DDBJ whole genome shotgun (WGS) entry which is preliminary data.</text>
</comment>
<evidence type="ECO:0000313" key="11">
    <source>
        <dbReference type="Proteomes" id="UP001199054"/>
    </source>
</evidence>
<evidence type="ECO:0000259" key="9">
    <source>
        <dbReference type="Pfam" id="PF00892"/>
    </source>
</evidence>
<dbReference type="Gene3D" id="1.10.3730.20">
    <property type="match status" value="1"/>
</dbReference>
<name>A0ABS8B663_9ACTN</name>
<evidence type="ECO:0000256" key="8">
    <source>
        <dbReference type="SAM" id="Phobius"/>
    </source>
</evidence>
<comment type="similarity">
    <text evidence="2">Belongs to the EamA transporter family.</text>
</comment>
<dbReference type="InterPro" id="IPR037185">
    <property type="entry name" value="EmrE-like"/>
</dbReference>
<dbReference type="SUPFAM" id="SSF103481">
    <property type="entry name" value="Multidrug resistance efflux transporter EmrE"/>
    <property type="match status" value="2"/>
</dbReference>